<evidence type="ECO:0000313" key="1">
    <source>
        <dbReference type="EMBL" id="AZA86926.1"/>
    </source>
</evidence>
<dbReference type="Proteomes" id="UP000274073">
    <property type="component" value="Chromosome"/>
</dbReference>
<reference evidence="3 4" key="1">
    <citation type="submission" date="2018-11" db="EMBL/GenBank/DDBJ databases">
        <title>Proposal to divide the Flavobacteriaceae and reorganize its genera based on Amino Acid Identity values calculated from whole genome sequences.</title>
        <authorList>
            <person name="Nicholson A.C."/>
            <person name="Gulvik C.A."/>
            <person name="Whitney A.M."/>
            <person name="Humrighouse B.W."/>
            <person name="Bell M."/>
            <person name="Holmes B."/>
            <person name="Steigerwalt A.G."/>
            <person name="Villarma A."/>
            <person name="Sheth M."/>
            <person name="Batra D."/>
            <person name="Pryor J."/>
            <person name="Bernardet J.-F."/>
            <person name="Hugo C."/>
            <person name="Kampfer P."/>
            <person name="Newman J."/>
            <person name="McQuiston J.R."/>
        </authorList>
    </citation>
    <scope>NUCLEOTIDE SEQUENCE [LARGE SCALE GENOMIC DNA]</scope>
    <source>
        <strain evidence="1 3">G0207</strain>
        <strain evidence="2 4">H5143</strain>
    </source>
</reference>
<evidence type="ECO:0000313" key="4">
    <source>
        <dbReference type="Proteomes" id="UP000281741"/>
    </source>
</evidence>
<evidence type="ECO:0000313" key="3">
    <source>
        <dbReference type="Proteomes" id="UP000274073"/>
    </source>
</evidence>
<organism evidence="1 3">
    <name type="scientific">Chryseobacterium shandongense</name>
    <dbReference type="NCBI Taxonomy" id="1493872"/>
    <lineage>
        <taxon>Bacteria</taxon>
        <taxon>Pseudomonadati</taxon>
        <taxon>Bacteroidota</taxon>
        <taxon>Flavobacteriia</taxon>
        <taxon>Flavobacteriales</taxon>
        <taxon>Weeksellaceae</taxon>
        <taxon>Chryseobacterium group</taxon>
        <taxon>Chryseobacterium</taxon>
    </lineage>
</organism>
<dbReference type="RefSeq" id="WP_123854334.1">
    <property type="nucleotide sequence ID" value="NZ_CP033912.1"/>
</dbReference>
<dbReference type="Proteomes" id="UP000281741">
    <property type="component" value="Chromosome"/>
</dbReference>
<keyword evidence="4" id="KW-1185">Reference proteome</keyword>
<sequence length="61" mass="7110">MKRQGQEVRWASGKKLEGENDRRLNLQGFGNLEGWGCSLSYGESVREIKMRRKKVKGRGQW</sequence>
<protein>
    <submittedName>
        <fullName evidence="1">Uncharacterized protein</fullName>
    </submittedName>
</protein>
<dbReference type="EMBL" id="CP033915">
    <property type="protein sequence ID" value="AZA86926.1"/>
    <property type="molecule type" value="Genomic_DNA"/>
</dbReference>
<proteinExistence type="predicted"/>
<dbReference type="AlphaFoldDB" id="A0AAD0YHW7"/>
<dbReference type="EMBL" id="CP033912">
    <property type="protein sequence ID" value="AZA95352.1"/>
    <property type="molecule type" value="Genomic_DNA"/>
</dbReference>
<gene>
    <name evidence="1" type="ORF">EG349_09105</name>
    <name evidence="2" type="ORF">EG353_07180</name>
</gene>
<accession>A0AAD0YHW7</accession>
<evidence type="ECO:0000313" key="2">
    <source>
        <dbReference type="EMBL" id="AZA95352.1"/>
    </source>
</evidence>
<name>A0AAD0YHW7_9FLAO</name>